<dbReference type="PANTHER" id="PTHR23002">
    <property type="entry name" value="ZINC FINGER CCHC DOMAIN CONTAINING PROTEIN"/>
    <property type="match status" value="1"/>
</dbReference>
<name>A0A6A5WE79_9PLEO</name>
<dbReference type="Pfam" id="PF00098">
    <property type="entry name" value="zf-CCHC"/>
    <property type="match status" value="2"/>
</dbReference>
<evidence type="ECO:0000313" key="5">
    <source>
        <dbReference type="Proteomes" id="UP000799779"/>
    </source>
</evidence>
<feature type="compositionally biased region" description="Polar residues" evidence="2">
    <location>
        <begin position="246"/>
        <end position="261"/>
    </location>
</feature>
<dbReference type="InterPro" id="IPR036875">
    <property type="entry name" value="Znf_CCHC_sf"/>
</dbReference>
<dbReference type="SUPFAM" id="SSF57756">
    <property type="entry name" value="Retrovirus zinc finger-like domains"/>
    <property type="match status" value="2"/>
</dbReference>
<dbReference type="PROSITE" id="PS50158">
    <property type="entry name" value="ZF_CCHC"/>
    <property type="match status" value="2"/>
</dbReference>
<protein>
    <recommendedName>
        <fullName evidence="3">CCHC-type domain-containing protein</fullName>
    </recommendedName>
</protein>
<dbReference type="Proteomes" id="UP000799779">
    <property type="component" value="Unassembled WGS sequence"/>
</dbReference>
<dbReference type="OrthoDB" id="3863715at2759"/>
<dbReference type="AlphaFoldDB" id="A0A6A5WE79"/>
<evidence type="ECO:0000256" key="2">
    <source>
        <dbReference type="SAM" id="MobiDB-lite"/>
    </source>
</evidence>
<feature type="compositionally biased region" description="Polar residues" evidence="2">
    <location>
        <begin position="286"/>
        <end position="301"/>
    </location>
</feature>
<dbReference type="InterPro" id="IPR051714">
    <property type="entry name" value="Znf_CCHC_NABP"/>
</dbReference>
<keyword evidence="1" id="KW-0479">Metal-binding</keyword>
<dbReference type="InterPro" id="IPR001878">
    <property type="entry name" value="Znf_CCHC"/>
</dbReference>
<evidence type="ECO:0000259" key="3">
    <source>
        <dbReference type="PROSITE" id="PS50158"/>
    </source>
</evidence>
<keyword evidence="1" id="KW-0862">Zinc</keyword>
<accession>A0A6A5WE79</accession>
<dbReference type="EMBL" id="ML977593">
    <property type="protein sequence ID" value="KAF1999757.1"/>
    <property type="molecule type" value="Genomic_DNA"/>
</dbReference>
<dbReference type="Gene3D" id="4.10.60.10">
    <property type="entry name" value="Zinc finger, CCHC-type"/>
    <property type="match status" value="2"/>
</dbReference>
<feature type="domain" description="CCHC-type" evidence="3">
    <location>
        <begin position="382"/>
        <end position="397"/>
    </location>
</feature>
<keyword evidence="1" id="KW-0863">Zinc-finger</keyword>
<evidence type="ECO:0000313" key="4">
    <source>
        <dbReference type="EMBL" id="KAF1999757.1"/>
    </source>
</evidence>
<dbReference type="SMART" id="SM00343">
    <property type="entry name" value="ZnF_C2HC"/>
    <property type="match status" value="2"/>
</dbReference>
<keyword evidence="5" id="KW-1185">Reference proteome</keyword>
<dbReference type="GO" id="GO:0003676">
    <property type="term" value="F:nucleic acid binding"/>
    <property type="evidence" value="ECO:0007669"/>
    <property type="project" value="InterPro"/>
</dbReference>
<sequence>MSTQDFTHVHGIAAPMASSREASPSSSKKILTPAQLRKLKSGKKISILVGPEGNQFIAIEGAYVSVLAQYAIGAKRKLVDGLASRLSIPGGDKKVVVWIYKYMLANETDGGMADGDKFDMLSSPDLINIYSHCLHLEYESLMDRIKDRLTSKLLAGVLPEVEWIKHLEIYIPELCDVVGQVIARHIIRPLEDDYTPYMKLADELPKVGLAIDYNVQDMLKQRVAAGAAFYRKFHYGSNIRFSMQRYGQESSKRQASTSPTTPKFVKNPPRNQKGNSQAIPKPQAAATPSSPKSLKNPTGSQKVVVPPASYKSQATCYNCGEKGHFSRECTSAPKTNGSSGNSSLASKSSNGSTSTPADSNTGKVIAAINNVAHTAPRHTNSKCYNCGGSGHMARDCKTHQARPKSPRQTRGRRQYQNYYPTVTVSSNDHGIKTCDREVRRGEVTRLGLVI</sequence>
<feature type="domain" description="CCHC-type" evidence="3">
    <location>
        <begin position="316"/>
        <end position="331"/>
    </location>
</feature>
<evidence type="ECO:0000256" key="1">
    <source>
        <dbReference type="PROSITE-ProRule" id="PRU00047"/>
    </source>
</evidence>
<reference evidence="4" key="1">
    <citation type="journal article" date="2020" name="Stud. Mycol.">
        <title>101 Dothideomycetes genomes: a test case for predicting lifestyles and emergence of pathogens.</title>
        <authorList>
            <person name="Haridas S."/>
            <person name="Albert R."/>
            <person name="Binder M."/>
            <person name="Bloem J."/>
            <person name="Labutti K."/>
            <person name="Salamov A."/>
            <person name="Andreopoulos B."/>
            <person name="Baker S."/>
            <person name="Barry K."/>
            <person name="Bills G."/>
            <person name="Bluhm B."/>
            <person name="Cannon C."/>
            <person name="Castanera R."/>
            <person name="Culley D."/>
            <person name="Daum C."/>
            <person name="Ezra D."/>
            <person name="Gonzalez J."/>
            <person name="Henrissat B."/>
            <person name="Kuo A."/>
            <person name="Liang C."/>
            <person name="Lipzen A."/>
            <person name="Lutzoni F."/>
            <person name="Magnuson J."/>
            <person name="Mondo S."/>
            <person name="Nolan M."/>
            <person name="Ohm R."/>
            <person name="Pangilinan J."/>
            <person name="Park H.-J."/>
            <person name="Ramirez L."/>
            <person name="Alfaro M."/>
            <person name="Sun H."/>
            <person name="Tritt A."/>
            <person name="Yoshinaga Y."/>
            <person name="Zwiers L.-H."/>
            <person name="Turgeon B."/>
            <person name="Goodwin S."/>
            <person name="Spatafora J."/>
            <person name="Crous P."/>
            <person name="Grigoriev I."/>
        </authorList>
    </citation>
    <scope>NUCLEOTIDE SEQUENCE</scope>
    <source>
        <strain evidence="4">CBS 123094</strain>
    </source>
</reference>
<gene>
    <name evidence="4" type="ORF">P154DRAFT_576674</name>
</gene>
<organism evidence="4 5">
    <name type="scientific">Amniculicola lignicola CBS 123094</name>
    <dbReference type="NCBI Taxonomy" id="1392246"/>
    <lineage>
        <taxon>Eukaryota</taxon>
        <taxon>Fungi</taxon>
        <taxon>Dikarya</taxon>
        <taxon>Ascomycota</taxon>
        <taxon>Pezizomycotina</taxon>
        <taxon>Dothideomycetes</taxon>
        <taxon>Pleosporomycetidae</taxon>
        <taxon>Pleosporales</taxon>
        <taxon>Amniculicolaceae</taxon>
        <taxon>Amniculicola</taxon>
    </lineage>
</organism>
<proteinExistence type="predicted"/>
<feature type="compositionally biased region" description="Polar residues" evidence="2">
    <location>
        <begin position="269"/>
        <end position="278"/>
    </location>
</feature>
<feature type="compositionally biased region" description="Low complexity" evidence="2">
    <location>
        <begin position="335"/>
        <end position="355"/>
    </location>
</feature>
<dbReference type="GO" id="GO:0008270">
    <property type="term" value="F:zinc ion binding"/>
    <property type="evidence" value="ECO:0007669"/>
    <property type="project" value="UniProtKB-KW"/>
</dbReference>
<feature type="region of interest" description="Disordered" evidence="2">
    <location>
        <begin position="246"/>
        <end position="306"/>
    </location>
</feature>
<feature type="region of interest" description="Disordered" evidence="2">
    <location>
        <begin position="330"/>
        <end position="360"/>
    </location>
</feature>